<feature type="domain" description="Peroxisome membrane anchor protein Pex14p N-terminal" evidence="4">
    <location>
        <begin position="4"/>
        <end position="48"/>
    </location>
</feature>
<evidence type="ECO:0000256" key="2">
    <source>
        <dbReference type="SAM" id="MobiDB-lite"/>
    </source>
</evidence>
<evidence type="ECO:0000256" key="1">
    <source>
        <dbReference type="SAM" id="Coils"/>
    </source>
</evidence>
<evidence type="ECO:0000256" key="3">
    <source>
        <dbReference type="SAM" id="Phobius"/>
    </source>
</evidence>
<evidence type="ECO:0000259" key="4">
    <source>
        <dbReference type="Pfam" id="PF04695"/>
    </source>
</evidence>
<keyword evidence="3" id="KW-1133">Transmembrane helix</keyword>
<dbReference type="InterPro" id="IPR006785">
    <property type="entry name" value="Pex14_N"/>
</dbReference>
<feature type="domain" description="PUB" evidence="5">
    <location>
        <begin position="297"/>
        <end position="356"/>
    </location>
</feature>
<dbReference type="CDD" id="cd09212">
    <property type="entry name" value="PUB"/>
    <property type="match status" value="1"/>
</dbReference>
<name>A0A8T1WRW6_9STRA</name>
<gene>
    <name evidence="7" type="ORF">PHYBOEH_004869</name>
</gene>
<feature type="transmembrane region" description="Helical" evidence="3">
    <location>
        <begin position="94"/>
        <end position="115"/>
    </location>
</feature>
<dbReference type="AlphaFoldDB" id="A0A8T1WRW6"/>
<dbReference type="Proteomes" id="UP000693981">
    <property type="component" value="Unassembled WGS sequence"/>
</dbReference>
<keyword evidence="1" id="KW-0175">Coiled coil</keyword>
<dbReference type="Pfam" id="PF09409">
    <property type="entry name" value="PUB"/>
    <property type="match status" value="1"/>
</dbReference>
<comment type="caution">
    <text evidence="7">The sequence shown here is derived from an EMBL/GenBank/DDBJ whole genome shotgun (WGS) entry which is preliminary data.</text>
</comment>
<feature type="compositionally biased region" description="Low complexity" evidence="2">
    <location>
        <begin position="580"/>
        <end position="590"/>
    </location>
</feature>
<dbReference type="PANTHER" id="PTHR36855">
    <property type="entry name" value="CHROMOSOME 10, WHOLE GENOME SHOTGUN SEQUENCE"/>
    <property type="match status" value="1"/>
</dbReference>
<dbReference type="Pfam" id="PF17733">
    <property type="entry name" value="KPWE_dom"/>
    <property type="match status" value="1"/>
</dbReference>
<keyword evidence="3" id="KW-0812">Transmembrane</keyword>
<feature type="compositionally biased region" description="Low complexity" evidence="2">
    <location>
        <begin position="418"/>
        <end position="445"/>
    </location>
</feature>
<accession>A0A8T1WRW6</accession>
<feature type="region of interest" description="Disordered" evidence="2">
    <location>
        <begin position="580"/>
        <end position="601"/>
    </location>
</feature>
<keyword evidence="8" id="KW-1185">Reference proteome</keyword>
<evidence type="ECO:0000313" key="8">
    <source>
        <dbReference type="Proteomes" id="UP000693981"/>
    </source>
</evidence>
<dbReference type="OrthoDB" id="441517at2759"/>
<evidence type="ECO:0000259" key="6">
    <source>
        <dbReference type="Pfam" id="PF17733"/>
    </source>
</evidence>
<feature type="region of interest" description="Disordered" evidence="2">
    <location>
        <begin position="226"/>
        <end position="255"/>
    </location>
</feature>
<dbReference type="PANTHER" id="PTHR36855:SF1">
    <property type="entry name" value="PEROXISOME MEMBRANE ANCHOR PROTEIN PEX14P N-TERMINAL DOMAIN-CONTAINING PROTEIN"/>
    <property type="match status" value="1"/>
</dbReference>
<evidence type="ECO:0008006" key="9">
    <source>
        <dbReference type="Google" id="ProtNLM"/>
    </source>
</evidence>
<proteinExistence type="predicted"/>
<dbReference type="Pfam" id="PF04695">
    <property type="entry name" value="Pex14_N"/>
    <property type="match status" value="1"/>
</dbReference>
<organism evidence="7 8">
    <name type="scientific">Phytophthora boehmeriae</name>
    <dbReference type="NCBI Taxonomy" id="109152"/>
    <lineage>
        <taxon>Eukaryota</taxon>
        <taxon>Sar</taxon>
        <taxon>Stramenopiles</taxon>
        <taxon>Oomycota</taxon>
        <taxon>Peronosporomycetes</taxon>
        <taxon>Peronosporales</taxon>
        <taxon>Peronosporaceae</taxon>
        <taxon>Phytophthora</taxon>
    </lineage>
</organism>
<dbReference type="InterPro" id="IPR018997">
    <property type="entry name" value="PUB_domain"/>
</dbReference>
<dbReference type="InterPro" id="IPR040554">
    <property type="entry name" value="KPWE_PEX14_dom"/>
</dbReference>
<evidence type="ECO:0000313" key="7">
    <source>
        <dbReference type="EMBL" id="KAG7394643.1"/>
    </source>
</evidence>
<feature type="region of interest" description="Disordered" evidence="2">
    <location>
        <begin position="413"/>
        <end position="464"/>
    </location>
</feature>
<reference evidence="7" key="1">
    <citation type="submission" date="2021-02" db="EMBL/GenBank/DDBJ databases">
        <authorList>
            <person name="Palmer J.M."/>
        </authorList>
    </citation>
    <scope>NUCLEOTIDE SEQUENCE</scope>
    <source>
        <strain evidence="7">SCRP23</strain>
    </source>
</reference>
<feature type="coiled-coil region" evidence="1">
    <location>
        <begin position="134"/>
        <end position="184"/>
    </location>
</feature>
<feature type="compositionally biased region" description="Polar residues" evidence="2">
    <location>
        <begin position="226"/>
        <end position="236"/>
    </location>
</feature>
<dbReference type="EMBL" id="JAGDFL010000259">
    <property type="protein sequence ID" value="KAG7394643.1"/>
    <property type="molecule type" value="Genomic_DNA"/>
</dbReference>
<keyword evidence="3" id="KW-0472">Membrane</keyword>
<evidence type="ECO:0000259" key="5">
    <source>
        <dbReference type="Pfam" id="PF09409"/>
    </source>
</evidence>
<feature type="domain" description="Peroxisomal membrane protein PEX14-like KPWE" evidence="6">
    <location>
        <begin position="534"/>
        <end position="564"/>
    </location>
</feature>
<sequence>MALREEMVENGLKFLQHPNVQSTPLSERVMFLEGKGMTKEEIREAIERHQNGGTSTTSAAASPAVQSISAAAPMMMSAAAPMQMMPRRTRYPGYVRVLWTVSSIVGAASILTFLWNYAVQAGYIPWLRSTPRLLEAAEIQEEKKQEAKKDEELLTELSNISSAIQKQTDELSRLSTSLDEKERDLQSKTLLAAQITSSLAEQGNAQSIAELKAEISTLKALLVAKTTNGGDPSGTASREEIKGGQANKESGPLSESKVIGAMTPTVPQTPVETPKVVSKAERMEMALKKLRTENSPDQLKLAAGILSMYVKNLVENPDVPRYRRIAPGNANFKQKIEPLKHHEELLKSIGFETTGLNMEWKWHTASRTTGAFDENLAILRALLEALQSLTSTKASSNLALEEIAHANFEKFTAEQKKTQTTSSHKKTTSGNASTTATTITETQSSMQRSTALFSSDEAPAGPASTSLDAFMARLEQQTSVGNLSNGDISMKRALSAATASSNNVAAVVTDDEEEKMPIPMAKAVSPTVTAGRPSYPESFKEVMDLVQKGEPVPGIREIEDKLSVDSSELLGQQMKVGEAAAGNDSVAAAAVPTKPWEKVKA</sequence>
<protein>
    <recommendedName>
        <fullName evidence="9">Peroxin-14</fullName>
    </recommendedName>
</protein>